<dbReference type="InterPro" id="IPR012677">
    <property type="entry name" value="Nucleotide-bd_a/b_plait_sf"/>
</dbReference>
<comment type="function">
    <text evidence="6">Functions as actin-binding component of the Arp2/3 complex which is involved in regulation of actin polymerization and together with an activating nucleation-promoting factor (NPF) mediates the formation of branched actin networks. Seems to contact the mother actin filament.</text>
</comment>
<dbReference type="STRING" id="1196081.A0A364KN38"/>
<sequence length="965" mass="108514">MPPELPATTSPLASIIQCYDLAQHLNGRVELVQDIPLADYHYGKTECIHIPNLDTKLTIQSQSLRPYLQCVRSSLTAALSVSNFASQTSERHNVPEIEAASSPEVLLNPLTVARNESERVLIEPSVNSVRVSIRIKQADEIENILVHKFTRFLTQRAESFFILRRKPVRGYDISFLITNFHTEAMLKHKLVDFIIQFMEEVDKEISEMKLFLNARARFVAESFLTPVFASGSQFTQANHQQHHAQPQVQLQQQVHSPLPTQINHRQLYGHQMEQFLNEQRKQIQQQMEQRMAVQRKIDQQNMDKSEISKVQARLGAGACDTQNFPFKNMAAEQQPKDYGVVKISNLKLPYAVTRHEIHQLMGRHAGIVGPDLGGGIHIIMERSTAKTMDAFVEFNTQKDAEAAARRLSFTESGRYPRLGTRHVDIALSSQDELMHDLFPRAKCVEWKNGMPQLLPNNDPYSAGFQGFLTSEEIRGLVSHALVPARSPFTERCRQRTYECLISTLWKFPWFATSMYTVADRDELYQAAIQQILELSEKVKQRRIIGLNESLLVDLLRAGFKCPSFNERQRFCLIAAAEMPAFSPVVHRNHFQYWPFDCLVKSNSASEYEVMYYAQLTRKALGTCDKDNLIVRNNWRNRAGLMKESPWGHLWVEWNFHDKTTIFEIAAKLEIQLASDLIRVALHAEVQNATRPFAGPMILSSPISTQHSLIHQSITTLDPWAKEVTKREVSNHDSPSPESCDQKILSNSNSDDESLVSALRGVRLRSGTSSTLSGAVSQFGSTNGSLVTTESGIYGVSLENKPKYRHQHSQSFSAAVPLTVKPDLKGLVPARRRESISIPPTIQSISGLSDNHDHSLLSRSASRMSQAAALFPSKVSADQDVKSSDSHNVNTLMLQHGIWSTSASDRVPLTTPSKNAFASAEGDIVSRSERSSRHASNLSVSSQQRGLTILSEDEEDVFSQGTPIKS</sequence>
<evidence type="ECO:0000256" key="4">
    <source>
        <dbReference type="ARBA" id="ARBA00023203"/>
    </source>
</evidence>
<dbReference type="GO" id="GO:0034314">
    <property type="term" value="P:Arp2/3 complex-mediated actin nucleation"/>
    <property type="evidence" value="ECO:0007669"/>
    <property type="project" value="InterPro"/>
</dbReference>
<evidence type="ECO:0000256" key="5">
    <source>
        <dbReference type="ARBA" id="ARBA00023212"/>
    </source>
</evidence>
<evidence type="ECO:0000256" key="7">
    <source>
        <dbReference type="ARBA" id="ARBA00082270"/>
    </source>
</evidence>
<keyword evidence="3" id="KW-0963">Cytoplasm</keyword>
<dbReference type="OrthoDB" id="336240at2759"/>
<dbReference type="InterPro" id="IPR035979">
    <property type="entry name" value="RBD_domain_sf"/>
</dbReference>
<comment type="caution">
    <text evidence="10">The sequence shown here is derived from an EMBL/GenBank/DDBJ whole genome shotgun (WGS) entry which is preliminary data.</text>
</comment>
<dbReference type="PANTHER" id="PTHR22629:SF0">
    <property type="entry name" value="ACTIN-RELATED PROTEIN 2_3 COMPLEX SUBUNIT 4"/>
    <property type="match status" value="1"/>
</dbReference>
<dbReference type="Gene3D" id="3.30.70.330">
    <property type="match status" value="1"/>
</dbReference>
<comment type="subcellular location">
    <subcellularLocation>
        <location evidence="1">Cytoplasm</location>
        <location evidence="1">Cytoskeleton</location>
    </subcellularLocation>
</comment>
<keyword evidence="5" id="KW-0206">Cytoskeleton</keyword>
<dbReference type="RefSeq" id="XP_040729485.1">
    <property type="nucleotide sequence ID" value="XM_040882754.1"/>
</dbReference>
<feature type="compositionally biased region" description="Polar residues" evidence="9">
    <location>
        <begin position="731"/>
        <end position="748"/>
    </location>
</feature>
<evidence type="ECO:0000256" key="8">
    <source>
        <dbReference type="SAM" id="Coils"/>
    </source>
</evidence>
<dbReference type="GO" id="GO:0003676">
    <property type="term" value="F:nucleic acid binding"/>
    <property type="evidence" value="ECO:0007669"/>
    <property type="project" value="InterPro"/>
</dbReference>
<feature type="coiled-coil region" evidence="8">
    <location>
        <begin position="276"/>
        <end position="303"/>
    </location>
</feature>
<evidence type="ECO:0000256" key="1">
    <source>
        <dbReference type="ARBA" id="ARBA00004245"/>
    </source>
</evidence>
<name>A0A364KN38_TALAM</name>
<dbReference type="GeneID" id="63790197"/>
<dbReference type="Pfam" id="PF05856">
    <property type="entry name" value="ARPC4"/>
    <property type="match status" value="1"/>
</dbReference>
<dbReference type="GO" id="GO:0051015">
    <property type="term" value="F:actin filament binding"/>
    <property type="evidence" value="ECO:0007669"/>
    <property type="project" value="TreeGrafter"/>
</dbReference>
<dbReference type="SUPFAM" id="SSF69645">
    <property type="entry name" value="Arp2/3 complex subunits"/>
    <property type="match status" value="1"/>
</dbReference>
<feature type="region of interest" description="Disordered" evidence="9">
    <location>
        <begin position="725"/>
        <end position="751"/>
    </location>
</feature>
<protein>
    <recommendedName>
        <fullName evidence="7">Arp2/3 complex 20 kDa</fullName>
    </recommendedName>
</protein>
<feature type="region of interest" description="Disordered" evidence="9">
    <location>
        <begin position="926"/>
        <end position="945"/>
    </location>
</feature>
<evidence type="ECO:0000256" key="3">
    <source>
        <dbReference type="ARBA" id="ARBA00022490"/>
    </source>
</evidence>
<dbReference type="Proteomes" id="UP000249363">
    <property type="component" value="Unassembled WGS sequence"/>
</dbReference>
<keyword evidence="4" id="KW-0009">Actin-binding</keyword>
<dbReference type="AlphaFoldDB" id="A0A364KN38"/>
<dbReference type="GO" id="GO:0005885">
    <property type="term" value="C:Arp2/3 protein complex"/>
    <property type="evidence" value="ECO:0007669"/>
    <property type="project" value="InterPro"/>
</dbReference>
<dbReference type="EMBL" id="MIKG01000001">
    <property type="protein sequence ID" value="RAO64968.1"/>
    <property type="molecule type" value="Genomic_DNA"/>
</dbReference>
<accession>A0A364KN38</accession>
<gene>
    <name evidence="10" type="ORF">BHQ10_000980</name>
</gene>
<reference evidence="10 11" key="1">
    <citation type="journal article" date="2017" name="Biotechnol. Biofuels">
        <title>Differential beta-glucosidase expression as a function of carbon source availability in Talaromyces amestolkiae: a genomic and proteomic approach.</title>
        <authorList>
            <person name="de Eugenio L.I."/>
            <person name="Mendez-Liter J.A."/>
            <person name="Nieto-Dominguez M."/>
            <person name="Alonso L."/>
            <person name="Gil-Munoz J."/>
            <person name="Barriuso J."/>
            <person name="Prieto A."/>
            <person name="Martinez M.J."/>
        </authorList>
    </citation>
    <scope>NUCLEOTIDE SEQUENCE [LARGE SCALE GENOMIC DNA]</scope>
    <source>
        <strain evidence="10 11">CIB</strain>
    </source>
</reference>
<feature type="compositionally biased region" description="Polar residues" evidence="9">
    <location>
        <begin position="933"/>
        <end position="945"/>
    </location>
</feature>
<dbReference type="GO" id="GO:0030041">
    <property type="term" value="P:actin filament polymerization"/>
    <property type="evidence" value="ECO:0007669"/>
    <property type="project" value="InterPro"/>
</dbReference>
<evidence type="ECO:0000256" key="2">
    <source>
        <dbReference type="ARBA" id="ARBA00005919"/>
    </source>
</evidence>
<keyword evidence="11" id="KW-1185">Reference proteome</keyword>
<evidence type="ECO:0000256" key="6">
    <source>
        <dbReference type="ARBA" id="ARBA00054835"/>
    </source>
</evidence>
<evidence type="ECO:0000313" key="11">
    <source>
        <dbReference type="Proteomes" id="UP000249363"/>
    </source>
</evidence>
<keyword evidence="8" id="KW-0175">Coiled coil</keyword>
<evidence type="ECO:0000313" key="10">
    <source>
        <dbReference type="EMBL" id="RAO64968.1"/>
    </source>
</evidence>
<dbReference type="PANTHER" id="PTHR22629">
    <property type="entry name" value="ARP2/3 COMPLEX 20 KD SUBUNIT"/>
    <property type="match status" value="1"/>
</dbReference>
<proteinExistence type="inferred from homology"/>
<dbReference type="SUPFAM" id="SSF54928">
    <property type="entry name" value="RNA-binding domain, RBD"/>
    <property type="match status" value="1"/>
</dbReference>
<dbReference type="InterPro" id="IPR008384">
    <property type="entry name" value="ARPC4"/>
</dbReference>
<organism evidence="10 11">
    <name type="scientific">Talaromyces amestolkiae</name>
    <dbReference type="NCBI Taxonomy" id="1196081"/>
    <lineage>
        <taxon>Eukaryota</taxon>
        <taxon>Fungi</taxon>
        <taxon>Dikarya</taxon>
        <taxon>Ascomycota</taxon>
        <taxon>Pezizomycotina</taxon>
        <taxon>Eurotiomycetes</taxon>
        <taxon>Eurotiomycetidae</taxon>
        <taxon>Eurotiales</taxon>
        <taxon>Trichocomaceae</taxon>
        <taxon>Talaromyces</taxon>
        <taxon>Talaromyces sect. Talaromyces</taxon>
    </lineage>
</organism>
<comment type="similarity">
    <text evidence="2">Belongs to the ARPC4 family.</text>
</comment>
<dbReference type="Gene3D" id="3.30.1460.20">
    <property type="match status" value="1"/>
</dbReference>
<dbReference type="InterPro" id="IPR034666">
    <property type="entry name" value="ARPC2/4"/>
</dbReference>
<evidence type="ECO:0000256" key="9">
    <source>
        <dbReference type="SAM" id="MobiDB-lite"/>
    </source>
</evidence>
<dbReference type="FunFam" id="3.30.1460.20:FF:000001">
    <property type="entry name" value="Actin-related protein 2/3 complex subunit 4"/>
    <property type="match status" value="1"/>
</dbReference>